<name>A0A543HG85_9MICO</name>
<dbReference type="OrthoDB" id="3187421at2"/>
<evidence type="ECO:0000256" key="3">
    <source>
        <dbReference type="SAM" id="MobiDB-lite"/>
    </source>
</evidence>
<dbReference type="AlphaFoldDB" id="A0A543HG85"/>
<dbReference type="EMBL" id="VFPM01000004">
    <property type="protein sequence ID" value="TQM57336.1"/>
    <property type="molecule type" value="Genomic_DNA"/>
</dbReference>
<dbReference type="InterPro" id="IPR036962">
    <property type="entry name" value="Glyco_hydro_3_N_sf"/>
</dbReference>
<dbReference type="InterPro" id="IPR013783">
    <property type="entry name" value="Ig-like_fold"/>
</dbReference>
<dbReference type="PRINTS" id="PR00133">
    <property type="entry name" value="GLHYDRLASE3"/>
</dbReference>
<dbReference type="InterPro" id="IPR036881">
    <property type="entry name" value="Glyco_hydro_3_C_sf"/>
</dbReference>
<dbReference type="InterPro" id="IPR050288">
    <property type="entry name" value="Cellulose_deg_GH3"/>
</dbReference>
<accession>A0A543HG85</accession>
<dbReference type="PANTHER" id="PTHR42715">
    <property type="entry name" value="BETA-GLUCOSIDASE"/>
    <property type="match status" value="1"/>
</dbReference>
<proteinExistence type="inferred from homology"/>
<dbReference type="GO" id="GO:0004553">
    <property type="term" value="F:hydrolase activity, hydrolyzing O-glycosyl compounds"/>
    <property type="evidence" value="ECO:0007669"/>
    <property type="project" value="InterPro"/>
</dbReference>
<dbReference type="Pfam" id="PF14310">
    <property type="entry name" value="Fn3-like"/>
    <property type="match status" value="1"/>
</dbReference>
<organism evidence="5 6">
    <name type="scientific">Humibacillus xanthopallidus</name>
    <dbReference type="NCBI Taxonomy" id="412689"/>
    <lineage>
        <taxon>Bacteria</taxon>
        <taxon>Bacillati</taxon>
        <taxon>Actinomycetota</taxon>
        <taxon>Actinomycetes</taxon>
        <taxon>Micrococcales</taxon>
        <taxon>Intrasporangiaceae</taxon>
        <taxon>Humibacillus</taxon>
    </lineage>
</organism>
<dbReference type="SUPFAM" id="SSF51445">
    <property type="entry name" value="(Trans)glycosidases"/>
    <property type="match status" value="1"/>
</dbReference>
<gene>
    <name evidence="5" type="ORF">FBY41_4160</name>
</gene>
<dbReference type="FunFam" id="3.20.20.300:FF:000016">
    <property type="entry name" value="Exported beta-glucosidase"/>
    <property type="match status" value="1"/>
</dbReference>
<dbReference type="PANTHER" id="PTHR42715:SF10">
    <property type="entry name" value="BETA-GLUCOSIDASE"/>
    <property type="match status" value="1"/>
</dbReference>
<dbReference type="Pfam" id="PF00933">
    <property type="entry name" value="Glyco_hydro_3"/>
    <property type="match status" value="1"/>
</dbReference>
<dbReference type="Gene3D" id="3.40.50.1700">
    <property type="entry name" value="Glycoside hydrolase family 3 C-terminal domain"/>
    <property type="match status" value="1"/>
</dbReference>
<feature type="domain" description="Fibronectin type III-like" evidence="4">
    <location>
        <begin position="641"/>
        <end position="708"/>
    </location>
</feature>
<dbReference type="InterPro" id="IPR017853">
    <property type="entry name" value="GH"/>
</dbReference>
<protein>
    <submittedName>
        <fullName evidence="5">Beta-glucosidase</fullName>
    </submittedName>
</protein>
<keyword evidence="2" id="KW-0378">Hydrolase</keyword>
<dbReference type="SUPFAM" id="SSF52279">
    <property type="entry name" value="Beta-D-glucan exohydrolase, C-terminal domain"/>
    <property type="match status" value="1"/>
</dbReference>
<evidence type="ECO:0000256" key="1">
    <source>
        <dbReference type="ARBA" id="ARBA00005336"/>
    </source>
</evidence>
<feature type="region of interest" description="Disordered" evidence="3">
    <location>
        <begin position="1"/>
        <end position="29"/>
    </location>
</feature>
<dbReference type="Pfam" id="PF01915">
    <property type="entry name" value="Glyco_hydro_3_C"/>
    <property type="match status" value="1"/>
</dbReference>
<dbReference type="RefSeq" id="WP_141846692.1">
    <property type="nucleotide sequence ID" value="NZ_VFPM01000004.1"/>
</dbReference>
<comment type="similarity">
    <text evidence="1">Belongs to the glycosyl hydrolase 3 family.</text>
</comment>
<evidence type="ECO:0000313" key="6">
    <source>
        <dbReference type="Proteomes" id="UP000316747"/>
    </source>
</evidence>
<dbReference type="InterPro" id="IPR001764">
    <property type="entry name" value="Glyco_hydro_3_N"/>
</dbReference>
<evidence type="ECO:0000313" key="5">
    <source>
        <dbReference type="EMBL" id="TQM57336.1"/>
    </source>
</evidence>
<evidence type="ECO:0000256" key="2">
    <source>
        <dbReference type="ARBA" id="ARBA00022801"/>
    </source>
</evidence>
<comment type="caution">
    <text evidence="5">The sequence shown here is derived from an EMBL/GenBank/DDBJ whole genome shotgun (WGS) entry which is preliminary data.</text>
</comment>
<dbReference type="Gene3D" id="2.60.40.10">
    <property type="entry name" value="Immunoglobulins"/>
    <property type="match status" value="1"/>
</dbReference>
<dbReference type="GO" id="GO:0005975">
    <property type="term" value="P:carbohydrate metabolic process"/>
    <property type="evidence" value="ECO:0007669"/>
    <property type="project" value="InterPro"/>
</dbReference>
<keyword evidence="6" id="KW-1185">Reference proteome</keyword>
<dbReference type="SMART" id="SM01217">
    <property type="entry name" value="Fn3_like"/>
    <property type="match status" value="1"/>
</dbReference>
<reference evidence="5 6" key="1">
    <citation type="submission" date="2019-06" db="EMBL/GenBank/DDBJ databases">
        <title>Genome sequencing of plant associated microbes to promote plant fitness in Sorghum bicolor and Oryza sativa.</title>
        <authorList>
            <person name="Coleman-Derr D."/>
        </authorList>
    </citation>
    <scope>NUCLEOTIDE SEQUENCE [LARGE SCALE GENOMIC DNA]</scope>
    <source>
        <strain evidence="5 6">KV-663</strain>
    </source>
</reference>
<sequence>MSIEDDLDRPADAHAGAVVSDPDARASAVEQQLTDEERLALVVSVMGSNPVSPGRDPRIPEDVPMSAGYVPGVPRLGLPALLMSDASLGVTNPGYRPGDTATALPAGLVLGASFDADLAHAWGVALGREARARGFNVQLAGGINLAREPRNGRNFEYLSEDPLHTALLAARTVEGIQEQGVISTVKHFSLNCNETNRHWLDARIEPAAHRESDLLAFELAVERARPGSVMTGYNKINGEYAGGNRHLVTDVLKDAWGYPGWVMSDWGATLDWEFALAGLDQESGAQMDTMLWGRRPFLDDLPDALADGRLPRERLSDMVRRILRSVYAVGADTWSGPVPLDAAQEAEHADVALRAAREGVVLLRNEGVLPFVAGEALRIGVIGGHAQLGVATGTGSSAVTPHGGFAGVVKVGGPGVMGVGRNLYLLPSSPVAELRQALPDATVEYDPGMSPAEAALLARRVDVAVVVAVRLEGEGFDLADLALPWGQDDVIRAVAAANPRTIVVLETGNPVVMPWLEDVGAVVQAWYPGQAGGRAIAEVLTGRVNPSGRLPLTFPRSLEDTPRPELPGLGTPWGTPVEISYDEGAEVGHRWYALHDKTPLFPFGFGLGYTTFEHSDLAVTGGATVTARVVVTNSGDRPGADVPQLYLRSVDGRTRVRLLAFDRVELEPGASATVHLEADPRSLARYDTSGSCWRIDGGTYRVALAHDSGDAGLSAEVELEPRTFGR</sequence>
<dbReference type="Gene3D" id="3.20.20.300">
    <property type="entry name" value="Glycoside hydrolase, family 3, N-terminal domain"/>
    <property type="match status" value="1"/>
</dbReference>
<evidence type="ECO:0000259" key="4">
    <source>
        <dbReference type="SMART" id="SM01217"/>
    </source>
</evidence>
<dbReference type="InterPro" id="IPR002772">
    <property type="entry name" value="Glyco_hydro_3_C"/>
</dbReference>
<dbReference type="Proteomes" id="UP000316747">
    <property type="component" value="Unassembled WGS sequence"/>
</dbReference>
<dbReference type="InterPro" id="IPR026891">
    <property type="entry name" value="Fn3-like"/>
</dbReference>